<organism evidence="1">
    <name type="scientific">hydrothermal vent metagenome</name>
    <dbReference type="NCBI Taxonomy" id="652676"/>
    <lineage>
        <taxon>unclassified sequences</taxon>
        <taxon>metagenomes</taxon>
        <taxon>ecological metagenomes</taxon>
    </lineage>
</organism>
<protein>
    <submittedName>
        <fullName evidence="1">Phage protein</fullName>
    </submittedName>
</protein>
<sequence>MSVARIYRVGSPFNGEELPEVDFEQSADTMYLAHLNHAPTKLVRKNHIDWTFSTIDFTPTLTAPAGVSVTATTPNTTEIFYQPARYVVTSIDDASGTESRASIEQFASNDLTLKRNYNRIGWAAVAGASRYRVYKADNTQEFGYIGTTTSVSFVDDNIGPDYSDGPPIATNPFDDFPALLAASIAGPVMTVTAVTSGEITEGKTLSGTGITAGTLVVGQLTGATGGTGTYTVTPPQTAASTTITAKDLRNYPSTITFFEQRLLWGRTTSHPNAIWGSRSGSFENMDISRPLKASDSLSFALVSGRVNAVNQLVSTTSLLALTSDSIFRIEGGQNGYLTATDFVSRRQNGRGSARLSPLVIDSVVFYQTSVGNGVRTLGYEFSSDSINSNDVTIFSPHLFRGFNITSWAYAQEPRSLIWAVRDDGKLLCFTWEQEQQVWGWTICETDGLVESVCVISEGGEDRLYLTVRRNGKLLIERMATARWDAVEDCCFLDSAVSYRFDTPQTVLRNLQHLEGRTVSALADGGVVTGLVVSNGLITLPEPASKVTIGLPYSATIETLPLAWQGQGGWTIAKPQTQARAVVRLVNSRGVKAGPTDATVEPLRARVNERPGQPPQLMTGLYGTYLRADINGGARMVVRSDDPLPMTVSAIYLDPSVSE</sequence>
<reference evidence="1" key="1">
    <citation type="submission" date="2015-10" db="EMBL/GenBank/DDBJ databases">
        <authorList>
            <person name="Gilbert D.G."/>
        </authorList>
    </citation>
    <scope>NUCLEOTIDE SEQUENCE</scope>
</reference>
<proteinExistence type="predicted"/>
<dbReference type="AlphaFoldDB" id="A0A160TNV1"/>
<accession>A0A160TNV1</accession>
<dbReference type="EMBL" id="CZQE01000326">
    <property type="protein sequence ID" value="CUS46017.1"/>
    <property type="molecule type" value="Genomic_DNA"/>
</dbReference>
<evidence type="ECO:0000313" key="1">
    <source>
        <dbReference type="EMBL" id="CUS46017.1"/>
    </source>
</evidence>
<gene>
    <name evidence="1" type="ORF">MGWOODY_Smn3505</name>
</gene>
<name>A0A160TNV1_9ZZZZ</name>